<dbReference type="PANTHER" id="PTHR24179">
    <property type="entry name" value="PROTEIN PHOSPHATASE 1 REGULATORY SUBUNIT 12"/>
    <property type="match status" value="1"/>
</dbReference>
<organism evidence="6 7">
    <name type="scientific">Sarcoptes scabiei</name>
    <name type="common">Itch mite</name>
    <name type="synonym">Acarus scabiei</name>
    <dbReference type="NCBI Taxonomy" id="52283"/>
    <lineage>
        <taxon>Eukaryota</taxon>
        <taxon>Metazoa</taxon>
        <taxon>Ecdysozoa</taxon>
        <taxon>Arthropoda</taxon>
        <taxon>Chelicerata</taxon>
        <taxon>Arachnida</taxon>
        <taxon>Acari</taxon>
        <taxon>Acariformes</taxon>
        <taxon>Sarcoptiformes</taxon>
        <taxon>Astigmata</taxon>
        <taxon>Psoroptidia</taxon>
        <taxon>Sarcoptoidea</taxon>
        <taxon>Sarcoptidae</taxon>
        <taxon>Sarcoptinae</taxon>
        <taxon>Sarcoptes</taxon>
    </lineage>
</organism>
<evidence type="ECO:0000313" key="7">
    <source>
        <dbReference type="Proteomes" id="UP000616769"/>
    </source>
</evidence>
<sequence length="122" mass="13969">MNNNNNYVSTNRKNSNEVNDSSASAAAAAATSGNISSDEIDYKKLCKQLLRENETLRKRIKELEEAEKRREQEVGREKRALQRNVSELEEELKSMNEIRADNMRLKDENAALIRVISKLSKN</sequence>
<feature type="compositionally biased region" description="Polar residues" evidence="4">
    <location>
        <begin position="1"/>
        <end position="13"/>
    </location>
</feature>
<dbReference type="PANTHER" id="PTHR24179:SF21">
    <property type="entry name" value="MYOSIN BINDING SUBUNIT, ISOFORM O"/>
    <property type="match status" value="1"/>
</dbReference>
<dbReference type="InterPro" id="IPR031775">
    <property type="entry name" value="PRKG1_interact"/>
</dbReference>
<evidence type="ECO:0000259" key="5">
    <source>
        <dbReference type="Pfam" id="PF15898"/>
    </source>
</evidence>
<evidence type="ECO:0000256" key="3">
    <source>
        <dbReference type="SAM" id="Coils"/>
    </source>
</evidence>
<gene>
    <name evidence="6" type="ORF">QR98_0006600</name>
</gene>
<feature type="region of interest" description="Disordered" evidence="4">
    <location>
        <begin position="1"/>
        <end position="35"/>
    </location>
</feature>
<dbReference type="GO" id="GO:0004857">
    <property type="term" value="F:enzyme inhibitor activity"/>
    <property type="evidence" value="ECO:0007669"/>
    <property type="project" value="TreeGrafter"/>
</dbReference>
<dbReference type="GO" id="GO:0019208">
    <property type="term" value="F:phosphatase regulator activity"/>
    <property type="evidence" value="ECO:0007669"/>
    <property type="project" value="TreeGrafter"/>
</dbReference>
<dbReference type="Pfam" id="PF15898">
    <property type="entry name" value="PRKG1_interact"/>
    <property type="match status" value="1"/>
</dbReference>
<name>A0A131ZUJ7_SARSC</name>
<evidence type="ECO:0000256" key="1">
    <source>
        <dbReference type="ARBA" id="ARBA00022473"/>
    </source>
</evidence>
<dbReference type="AlphaFoldDB" id="A0A131ZUJ7"/>
<evidence type="ECO:0000256" key="2">
    <source>
        <dbReference type="ARBA" id="ARBA00022737"/>
    </source>
</evidence>
<reference evidence="6 7" key="1">
    <citation type="journal article" date="2015" name="Parasit. Vectors">
        <title>Draft genome of the scabies mite.</title>
        <authorList>
            <person name="Rider S.D.Jr."/>
            <person name="Morgan M.S."/>
            <person name="Arlian L.G."/>
        </authorList>
    </citation>
    <scope>NUCLEOTIDE SEQUENCE [LARGE SCALE GENOMIC DNA]</scope>
    <source>
        <strain evidence="6">Arlian Lab</strain>
    </source>
</reference>
<dbReference type="GO" id="GO:0019901">
    <property type="term" value="F:protein kinase binding"/>
    <property type="evidence" value="ECO:0007669"/>
    <property type="project" value="InterPro"/>
</dbReference>
<feature type="compositionally biased region" description="Low complexity" evidence="4">
    <location>
        <begin position="16"/>
        <end position="35"/>
    </location>
</feature>
<keyword evidence="3" id="KW-0175">Coiled coil</keyword>
<feature type="coiled-coil region" evidence="3">
    <location>
        <begin position="46"/>
        <end position="122"/>
    </location>
</feature>
<dbReference type="EMBL" id="JXLN01001335">
    <property type="protein sequence ID" value="KPM02251.1"/>
    <property type="molecule type" value="Genomic_DNA"/>
</dbReference>
<dbReference type="OrthoDB" id="539213at2759"/>
<comment type="caution">
    <text evidence="6">The sequence shown here is derived from an EMBL/GenBank/DDBJ whole genome shotgun (WGS) entry which is preliminary data.</text>
</comment>
<keyword evidence="1" id="KW-0217">Developmental protein</keyword>
<dbReference type="InterPro" id="IPR051226">
    <property type="entry name" value="PP1_Regulatory_Subunit"/>
</dbReference>
<keyword evidence="2" id="KW-0677">Repeat</keyword>
<dbReference type="GO" id="GO:0005737">
    <property type="term" value="C:cytoplasm"/>
    <property type="evidence" value="ECO:0007669"/>
    <property type="project" value="TreeGrafter"/>
</dbReference>
<accession>A0A131ZUJ7</accession>
<feature type="domain" description="cGMP-dependent protein kinase interacting" evidence="5">
    <location>
        <begin position="76"/>
        <end position="121"/>
    </location>
</feature>
<evidence type="ECO:0000256" key="4">
    <source>
        <dbReference type="SAM" id="MobiDB-lite"/>
    </source>
</evidence>
<proteinExistence type="predicted"/>
<dbReference type="VEuPathDB" id="VectorBase:SSCA010247"/>
<evidence type="ECO:0000313" key="6">
    <source>
        <dbReference type="EMBL" id="KPM02251.1"/>
    </source>
</evidence>
<protein>
    <submittedName>
        <fullName evidence="6">APG6-like protein</fullName>
    </submittedName>
</protein>
<dbReference type="Proteomes" id="UP000616769">
    <property type="component" value="Unassembled WGS sequence"/>
</dbReference>